<sequence>MAEEFTLFPQLPPELRRMIWKACLPKTRIFDIMFPCYAYDHYRCRGSSWASRESWRPPVITRVCRESRAVAHETGRVIFQEDNPNVPNYIKSVWSDTTTDIIAQYWAPGLESVVFWDDPDPEFFHFAETYSATMISELRLRMALSLDAMSLSSDTFDWANLRQLRECFVCLEEPVMIHVSRKELLVSGLFGLLGEEYTQLVDPMDTETLKKFHHLALTSSQQLPETIKFFDDLSTPKFQSKIRDWTRTMMTRWIFYAWICADEEEYASIEYPEEVWLGPSEPGVDEKPFNPLKPDSYCYKGRFKSDQTVFWYNEKHPWVQQKLAEAPRFYPRIMIRPCITRCWLPRTPPRRGRARGHYRAGGR</sequence>
<evidence type="ECO:0000313" key="3">
    <source>
        <dbReference type="Proteomes" id="UP001147782"/>
    </source>
</evidence>
<feature type="domain" description="2EXR" evidence="1">
    <location>
        <begin position="5"/>
        <end position="102"/>
    </location>
</feature>
<name>A0A9W9V6B1_9EURO</name>
<reference evidence="2" key="1">
    <citation type="submission" date="2022-11" db="EMBL/GenBank/DDBJ databases">
        <authorList>
            <person name="Petersen C."/>
        </authorList>
    </citation>
    <scope>NUCLEOTIDE SEQUENCE</scope>
    <source>
        <strain evidence="2">IBT 29864</strain>
    </source>
</reference>
<evidence type="ECO:0000313" key="2">
    <source>
        <dbReference type="EMBL" id="KAJ5370347.1"/>
    </source>
</evidence>
<dbReference type="PANTHER" id="PTHR35910:SF1">
    <property type="entry name" value="2EXR DOMAIN-CONTAINING PROTEIN"/>
    <property type="match status" value="1"/>
</dbReference>
<proteinExistence type="predicted"/>
<reference evidence="2" key="2">
    <citation type="journal article" date="2023" name="IMA Fungus">
        <title>Comparative genomic study of the Penicillium genus elucidates a diverse pangenome and 15 lateral gene transfer events.</title>
        <authorList>
            <person name="Petersen C."/>
            <person name="Sorensen T."/>
            <person name="Nielsen M.R."/>
            <person name="Sondergaard T.E."/>
            <person name="Sorensen J.L."/>
            <person name="Fitzpatrick D.A."/>
            <person name="Frisvad J.C."/>
            <person name="Nielsen K.L."/>
        </authorList>
    </citation>
    <scope>NUCLEOTIDE SEQUENCE</scope>
    <source>
        <strain evidence="2">IBT 29864</strain>
    </source>
</reference>
<dbReference type="Pfam" id="PF20150">
    <property type="entry name" value="2EXR"/>
    <property type="match status" value="1"/>
</dbReference>
<dbReference type="OrthoDB" id="3540486at2759"/>
<evidence type="ECO:0000259" key="1">
    <source>
        <dbReference type="Pfam" id="PF20150"/>
    </source>
</evidence>
<dbReference type="EMBL" id="JAPZBS010000005">
    <property type="protein sequence ID" value="KAJ5370347.1"/>
    <property type="molecule type" value="Genomic_DNA"/>
</dbReference>
<dbReference type="RefSeq" id="XP_056554781.1">
    <property type="nucleotide sequence ID" value="XM_056699368.1"/>
</dbReference>
<keyword evidence="3" id="KW-1185">Reference proteome</keyword>
<dbReference type="Proteomes" id="UP001147782">
    <property type="component" value="Unassembled WGS sequence"/>
</dbReference>
<organism evidence="2 3">
    <name type="scientific">Penicillium cataractarum</name>
    <dbReference type="NCBI Taxonomy" id="2100454"/>
    <lineage>
        <taxon>Eukaryota</taxon>
        <taxon>Fungi</taxon>
        <taxon>Dikarya</taxon>
        <taxon>Ascomycota</taxon>
        <taxon>Pezizomycotina</taxon>
        <taxon>Eurotiomycetes</taxon>
        <taxon>Eurotiomycetidae</taxon>
        <taxon>Eurotiales</taxon>
        <taxon>Aspergillaceae</taxon>
        <taxon>Penicillium</taxon>
    </lineage>
</organism>
<dbReference type="PANTHER" id="PTHR35910">
    <property type="entry name" value="2EXR DOMAIN-CONTAINING PROTEIN"/>
    <property type="match status" value="1"/>
</dbReference>
<protein>
    <recommendedName>
        <fullName evidence="1">2EXR domain-containing protein</fullName>
    </recommendedName>
</protein>
<gene>
    <name evidence="2" type="ORF">N7496_006439</name>
</gene>
<accession>A0A9W9V6B1</accession>
<dbReference type="GeneID" id="81438547"/>
<dbReference type="InterPro" id="IPR045518">
    <property type="entry name" value="2EXR"/>
</dbReference>
<comment type="caution">
    <text evidence="2">The sequence shown here is derived from an EMBL/GenBank/DDBJ whole genome shotgun (WGS) entry which is preliminary data.</text>
</comment>
<dbReference type="AlphaFoldDB" id="A0A9W9V6B1"/>